<gene>
    <name evidence="2" type="ORF">O0554_01360</name>
</gene>
<evidence type="ECO:0000313" key="2">
    <source>
        <dbReference type="EMBL" id="MCZ0805568.1"/>
    </source>
</evidence>
<dbReference type="SUPFAM" id="SSF52096">
    <property type="entry name" value="ClpP/crotonase"/>
    <property type="match status" value="1"/>
</dbReference>
<sequence length="254" mass="28849">MNYETIKVRVQESICFVQFDRPEANNAINDRLIEELGHVLAYCEEKMTIVVLEGLPQVFCIGADFQDIHYRISKGQIGESNPEALYELWRKLTVGSFITISHVRGKANAGGMGFIAASDIVVADETAQFSLSELLFGLYPACVLPFLINRIGRQKSHYLTLMTQPISVQQAHEWGVVDAWDSKSDVLLRKHLLRLKRLPKAGIANYKRYISGLDNFLQRSKTLAVSANRDMFSDRGILEGIYRYVDKGEFPWED</sequence>
<reference evidence="2" key="1">
    <citation type="submission" date="2022-09" db="EMBL/GenBank/DDBJ databases">
        <title>Genome analysis and characterization of larvicidal activity of Brevibacillus strains.</title>
        <authorList>
            <person name="Patrusheva E.V."/>
            <person name="Izotova A.O."/>
            <person name="Toshchakov S.V."/>
            <person name="Sineoky S.P."/>
        </authorList>
    </citation>
    <scope>NUCLEOTIDE SEQUENCE</scope>
    <source>
        <strain evidence="2">VKPM_B-13247</strain>
    </source>
</reference>
<evidence type="ECO:0000313" key="3">
    <source>
        <dbReference type="Proteomes" id="UP001077662"/>
    </source>
</evidence>
<dbReference type="Proteomes" id="UP001077662">
    <property type="component" value="Unassembled WGS sequence"/>
</dbReference>
<dbReference type="InterPro" id="IPR001753">
    <property type="entry name" value="Enoyl-CoA_hydra/iso"/>
</dbReference>
<keyword evidence="2" id="KW-0456">Lyase</keyword>
<organism evidence="2 3">
    <name type="scientific">Brevibacillus laterosporus</name>
    <name type="common">Bacillus laterosporus</name>
    <dbReference type="NCBI Taxonomy" id="1465"/>
    <lineage>
        <taxon>Bacteria</taxon>
        <taxon>Bacillati</taxon>
        <taxon>Bacillota</taxon>
        <taxon>Bacilli</taxon>
        <taxon>Bacillales</taxon>
        <taxon>Paenibacillaceae</taxon>
        <taxon>Brevibacillus</taxon>
    </lineage>
</organism>
<dbReference type="InterPro" id="IPR051683">
    <property type="entry name" value="Enoyl-CoA_Hydratase/Isomerase"/>
</dbReference>
<dbReference type="PANTHER" id="PTHR42964">
    <property type="entry name" value="ENOYL-COA HYDRATASE"/>
    <property type="match status" value="1"/>
</dbReference>
<name>A0AAP3DC68_BRELA</name>
<dbReference type="RefSeq" id="WP_258432675.1">
    <property type="nucleotide sequence ID" value="NZ_JANSGW010000002.1"/>
</dbReference>
<dbReference type="AlphaFoldDB" id="A0AAP3DC68"/>
<comment type="similarity">
    <text evidence="1">Belongs to the enoyl-CoA hydratase/isomerase family.</text>
</comment>
<protein>
    <submittedName>
        <fullName evidence="2">Enoyl-CoA hydratase/isomerase</fullName>
        <ecNumber evidence="2">4.2.1.17</ecNumber>
    </submittedName>
</protein>
<proteinExistence type="inferred from homology"/>
<dbReference type="EMBL" id="JAPTNE010000002">
    <property type="protein sequence ID" value="MCZ0805568.1"/>
    <property type="molecule type" value="Genomic_DNA"/>
</dbReference>
<dbReference type="GO" id="GO:0004300">
    <property type="term" value="F:enoyl-CoA hydratase activity"/>
    <property type="evidence" value="ECO:0007669"/>
    <property type="project" value="UniProtKB-EC"/>
</dbReference>
<dbReference type="CDD" id="cd06558">
    <property type="entry name" value="crotonase-like"/>
    <property type="match status" value="1"/>
</dbReference>
<accession>A0AAP3DC68</accession>
<dbReference type="Pfam" id="PF00378">
    <property type="entry name" value="ECH_1"/>
    <property type="match status" value="1"/>
</dbReference>
<evidence type="ECO:0000256" key="1">
    <source>
        <dbReference type="ARBA" id="ARBA00005254"/>
    </source>
</evidence>
<dbReference type="Gene3D" id="3.90.226.10">
    <property type="entry name" value="2-enoyl-CoA Hydratase, Chain A, domain 1"/>
    <property type="match status" value="1"/>
</dbReference>
<dbReference type="InterPro" id="IPR029045">
    <property type="entry name" value="ClpP/crotonase-like_dom_sf"/>
</dbReference>
<comment type="caution">
    <text evidence="2">The sequence shown here is derived from an EMBL/GenBank/DDBJ whole genome shotgun (WGS) entry which is preliminary data.</text>
</comment>
<dbReference type="PANTHER" id="PTHR42964:SF1">
    <property type="entry name" value="POLYKETIDE BIOSYNTHESIS ENOYL-COA HYDRATASE PKSH-RELATED"/>
    <property type="match status" value="1"/>
</dbReference>
<dbReference type="NCBIfam" id="NF005498">
    <property type="entry name" value="PRK07112.1"/>
    <property type="match status" value="1"/>
</dbReference>
<dbReference type="EC" id="4.2.1.17" evidence="2"/>